<evidence type="ECO:0000313" key="2">
    <source>
        <dbReference type="EMBL" id="EMR69926.1"/>
    </source>
</evidence>
<feature type="transmembrane region" description="Helical" evidence="1">
    <location>
        <begin position="98"/>
        <end position="116"/>
    </location>
</feature>
<reference evidence="3" key="1">
    <citation type="journal article" date="2013" name="Genome Announc.">
        <title>Draft genome sequence of the grapevine dieback fungus Eutypa lata UCR-EL1.</title>
        <authorList>
            <person name="Blanco-Ulate B."/>
            <person name="Rolshausen P.E."/>
            <person name="Cantu D."/>
        </authorList>
    </citation>
    <scope>NUCLEOTIDE SEQUENCE [LARGE SCALE GENOMIC DNA]</scope>
    <source>
        <strain evidence="3">UCR-EL1</strain>
    </source>
</reference>
<dbReference type="AlphaFoldDB" id="M7TIZ1"/>
<protein>
    <submittedName>
        <fullName evidence="2">Putative integral membrane protein</fullName>
    </submittedName>
</protein>
<evidence type="ECO:0000256" key="1">
    <source>
        <dbReference type="SAM" id="Phobius"/>
    </source>
</evidence>
<feature type="transmembrane region" description="Helical" evidence="1">
    <location>
        <begin position="56"/>
        <end position="78"/>
    </location>
</feature>
<keyword evidence="3" id="KW-1185">Reference proteome</keyword>
<proteinExistence type="predicted"/>
<dbReference type="OMA" id="ANDEWQF"/>
<evidence type="ECO:0000313" key="3">
    <source>
        <dbReference type="Proteomes" id="UP000012174"/>
    </source>
</evidence>
<dbReference type="OrthoDB" id="1523883at2759"/>
<keyword evidence="1" id="KW-0472">Membrane</keyword>
<keyword evidence="1" id="KW-0812">Transmembrane</keyword>
<sequence>MTPAGLMLLRVAPLLTSTSHLTYTISEDLYLRPFGSLRPDLRSEANRLIPAYRDRWFPRSLVVIFTLYPLGIAAAVANLVVEGSRLDISGTSGTNHRIAGYLYAAGAFFAALHFAFGPRDLSILKRISEKDKDNEAAMADWVRMNLVRGLIADLPSWVCYFAGFMLAVS</sequence>
<dbReference type="HOGENOM" id="CLU_092535_0_0_1"/>
<accession>M7TIZ1</accession>
<dbReference type="KEGG" id="ela:UCREL1_3039"/>
<name>M7TIZ1_EUTLA</name>
<dbReference type="STRING" id="1287681.M7TIZ1"/>
<organism evidence="2 3">
    <name type="scientific">Eutypa lata (strain UCR-EL1)</name>
    <name type="common">Grapevine dieback disease fungus</name>
    <name type="synonym">Eutypa armeniacae</name>
    <dbReference type="NCBI Taxonomy" id="1287681"/>
    <lineage>
        <taxon>Eukaryota</taxon>
        <taxon>Fungi</taxon>
        <taxon>Dikarya</taxon>
        <taxon>Ascomycota</taxon>
        <taxon>Pezizomycotina</taxon>
        <taxon>Sordariomycetes</taxon>
        <taxon>Xylariomycetidae</taxon>
        <taxon>Xylariales</taxon>
        <taxon>Diatrypaceae</taxon>
        <taxon>Eutypa</taxon>
    </lineage>
</organism>
<keyword evidence="1" id="KW-1133">Transmembrane helix</keyword>
<dbReference type="EMBL" id="KB705995">
    <property type="protein sequence ID" value="EMR69926.1"/>
    <property type="molecule type" value="Genomic_DNA"/>
</dbReference>
<dbReference type="Proteomes" id="UP000012174">
    <property type="component" value="Unassembled WGS sequence"/>
</dbReference>
<dbReference type="eggNOG" id="ENOG502RA8V">
    <property type="taxonomic scope" value="Eukaryota"/>
</dbReference>
<gene>
    <name evidence="2" type="ORF">UCREL1_3039</name>
</gene>
<feature type="transmembrane region" description="Helical" evidence="1">
    <location>
        <begin position="150"/>
        <end position="168"/>
    </location>
</feature>